<proteinExistence type="predicted"/>
<evidence type="ECO:0000313" key="2">
    <source>
        <dbReference type="EMBL" id="PWS30561.1"/>
    </source>
</evidence>
<dbReference type="Proteomes" id="UP000245391">
    <property type="component" value="Unassembled WGS sequence"/>
</dbReference>
<protein>
    <recommendedName>
        <fullName evidence="4">Ig-like domain-containing protein</fullName>
    </recommendedName>
</protein>
<dbReference type="RefSeq" id="WP_109931180.1">
    <property type="nucleotide sequence ID" value="NZ_QGNY01000006.1"/>
</dbReference>
<reference evidence="3" key="1">
    <citation type="submission" date="2018-05" db="EMBL/GenBank/DDBJ databases">
        <title>Pedobacter paludis sp. nov., isolated from wetland soil.</title>
        <authorList>
            <person name="Zhang Y."/>
        </authorList>
    </citation>
    <scope>NUCLEOTIDE SEQUENCE [LARGE SCALE GENOMIC DNA]</scope>
    <source>
        <strain evidence="3">R-8</strain>
    </source>
</reference>
<evidence type="ECO:0008006" key="4">
    <source>
        <dbReference type="Google" id="ProtNLM"/>
    </source>
</evidence>
<feature type="signal peptide" evidence="1">
    <location>
        <begin position="1"/>
        <end position="25"/>
    </location>
</feature>
<comment type="caution">
    <text evidence="2">The sequence shown here is derived from an EMBL/GenBank/DDBJ whole genome shotgun (WGS) entry which is preliminary data.</text>
</comment>
<keyword evidence="3" id="KW-1185">Reference proteome</keyword>
<sequence length="871" mass="90501">MKQKYTYYIFLLVTFVFAGFISARAQTITGTVSTSGCLTGGSINAASTGLGPSPQYQLLKDGVVVAPDASNPTLYTNTSTFSSLVSGSYVLRGRVDAAGTVYTSAVITVNNGYVPMTVVTPTKTVPCVPSSAVLTTTVSGGKGGYIYSIAKQSAPGTALQTSAVTNASTFSFAALPVDSYLISVTDNCGSTVTSASSISQSGPLLSDIKANAITIGKVNPGLCGDKILFRALGVFTYVSNGLAVNAVDKANFSWRLEYNGLSYGKDTNGDGNPDLNGGDFDLNTYATYLPLGITDQATALAGNPVLVLYDKCGNPQRYSPPATLNISITSSVCGTNGVVSIRDGSGATLYGPACYPVNFVFTSPGHPTINYTMNSFVSAPEGFVPGATYSITYVDALGRTTGLTNRTSITIPVTSANYSLNTLTRSTTVYDASNFLVYVSGFNNIGDVYTLKVVSTTVPSFVEYTYSYTSTVSGTFTFPPQTANPNNTWPSGDYVLEISGPCGIQTFDYKPRGYTGVLSSLTTTPVCGGFTVTGNTTLVDLATNYEIIIVSGPSNVGALRDLTNTTSSQPFVGLSYGTYVFGIRVKGGTTVFNTRTITYSAANAVKVDQANTGGFVCSPGATNGTLTIAATSNSPAPGNTLEYALSTDDGATFGAYQSGNTFTGLTNKTYIFRVKDGCGNIITQSIQIGVAAAPIISINGTANALSLCRSAAQSVQLDVDVSGATNYLWSGPGINATNKNLKNPTVGGVDLADGLNNYNLTITSACGTNSTAATLTITALSSPPVLQANQSLCATPYFSITNILISGTNIKWYADATTTVQLPSSTLLVDGTTYYATQTTLGYCESSRAAVKVTLKNCAYANPVLRMKSGN</sequence>
<accession>A0A317EUD6</accession>
<dbReference type="AlphaFoldDB" id="A0A317EUD6"/>
<evidence type="ECO:0000256" key="1">
    <source>
        <dbReference type="SAM" id="SignalP"/>
    </source>
</evidence>
<feature type="chain" id="PRO_5016369838" description="Ig-like domain-containing protein" evidence="1">
    <location>
        <begin position="26"/>
        <end position="871"/>
    </location>
</feature>
<keyword evidence="1" id="KW-0732">Signal</keyword>
<name>A0A317EUD6_9SPHI</name>
<gene>
    <name evidence="2" type="ORF">DF947_16625</name>
</gene>
<dbReference type="OrthoDB" id="7794186at2"/>
<evidence type="ECO:0000313" key="3">
    <source>
        <dbReference type="Proteomes" id="UP000245391"/>
    </source>
</evidence>
<organism evidence="2 3">
    <name type="scientific">Pedobacter paludis</name>
    <dbReference type="NCBI Taxonomy" id="2203212"/>
    <lineage>
        <taxon>Bacteria</taxon>
        <taxon>Pseudomonadati</taxon>
        <taxon>Bacteroidota</taxon>
        <taxon>Sphingobacteriia</taxon>
        <taxon>Sphingobacteriales</taxon>
        <taxon>Sphingobacteriaceae</taxon>
        <taxon>Pedobacter</taxon>
    </lineage>
</organism>
<dbReference type="EMBL" id="QGNY01000006">
    <property type="protein sequence ID" value="PWS30561.1"/>
    <property type="molecule type" value="Genomic_DNA"/>
</dbReference>